<comment type="caution">
    <text evidence="1">The sequence shown here is derived from an EMBL/GenBank/DDBJ whole genome shotgun (WGS) entry which is preliminary data.</text>
</comment>
<dbReference type="AlphaFoldDB" id="A0A543IJ98"/>
<accession>A0A543IJ98</accession>
<evidence type="ECO:0000313" key="1">
    <source>
        <dbReference type="EMBL" id="TQM70648.1"/>
    </source>
</evidence>
<protein>
    <recommendedName>
        <fullName evidence="3">Peptide subunit release factor 1 (ERF1)</fullName>
    </recommendedName>
</protein>
<keyword evidence="2" id="KW-1185">Reference proteome</keyword>
<reference evidence="1 2" key="1">
    <citation type="submission" date="2019-06" db="EMBL/GenBank/DDBJ databases">
        <title>Sequencing the genomes of 1000 actinobacteria strains.</title>
        <authorList>
            <person name="Klenk H.-P."/>
        </authorList>
    </citation>
    <scope>NUCLEOTIDE SEQUENCE [LARGE SCALE GENOMIC DNA]</scope>
    <source>
        <strain evidence="1 2">DSM 45043</strain>
    </source>
</reference>
<dbReference type="EMBL" id="VFPO01000001">
    <property type="protein sequence ID" value="TQM70648.1"/>
    <property type="molecule type" value="Genomic_DNA"/>
</dbReference>
<dbReference type="RefSeq" id="WP_141971655.1">
    <property type="nucleotide sequence ID" value="NZ_VFPO01000001.1"/>
</dbReference>
<evidence type="ECO:0008006" key="3">
    <source>
        <dbReference type="Google" id="ProtNLM"/>
    </source>
</evidence>
<proteinExistence type="predicted"/>
<gene>
    <name evidence="1" type="ORF">FHX41_4383</name>
</gene>
<dbReference type="Pfam" id="PF18845">
    <property type="entry name" value="baeRF_family3"/>
    <property type="match status" value="1"/>
</dbReference>
<dbReference type="Proteomes" id="UP000316706">
    <property type="component" value="Unassembled WGS sequence"/>
</dbReference>
<organism evidence="1 2">
    <name type="scientific">Actinomadura hallensis</name>
    <dbReference type="NCBI Taxonomy" id="337895"/>
    <lineage>
        <taxon>Bacteria</taxon>
        <taxon>Bacillati</taxon>
        <taxon>Actinomycetota</taxon>
        <taxon>Actinomycetes</taxon>
        <taxon>Streptosporangiales</taxon>
        <taxon>Thermomonosporaceae</taxon>
        <taxon>Actinomadura</taxon>
    </lineage>
</organism>
<dbReference type="InterPro" id="IPR041289">
    <property type="entry name" value="Bact_RF_family3"/>
</dbReference>
<name>A0A543IJ98_9ACTN</name>
<sequence length="385" mass="42596">MDRVTRADLEDLVREDGTGPHVSLFTPTDRSGTSVQADRIAWKNLLTGTESVLGERGMRPPDVAELLAPAWELHDDELAWQYMGDGLAFYLRPGAHRSFRVPLRLPRVATVGDRFVTDPLLKLVASDRRFLVLALSRQRIRVLEGSMQHVEEMELRDVPTSLRDVVAPEEPRTDAMARPMPGGGAGGRAVFYGHGAAERHHKKEEARQYLQRVASGLHEHLGDQDLPMVPVGLDDLVAMYREVNSYPHLTEEAVLHNPDDLSAEELHAAAWSVVERIAEQEAEQARRRFHDLRGTGLASADPEEIERAAGEGRVDTLLLGEPERCWDELPGAAPVVRLGEDGGPVARCERIDRAAAETLSHSGRIHVAPEPQAVDGSEMAAVFRY</sequence>
<evidence type="ECO:0000313" key="2">
    <source>
        <dbReference type="Proteomes" id="UP000316706"/>
    </source>
</evidence>
<dbReference type="OrthoDB" id="4393931at2"/>